<evidence type="ECO:0000256" key="1">
    <source>
        <dbReference type="ARBA" id="ARBA00006484"/>
    </source>
</evidence>
<feature type="domain" description="Ketoreductase" evidence="3">
    <location>
        <begin position="5"/>
        <end position="219"/>
    </location>
</feature>
<dbReference type="NCBIfam" id="NF009466">
    <property type="entry name" value="PRK12826.1-2"/>
    <property type="match status" value="1"/>
</dbReference>
<dbReference type="SMART" id="SM00822">
    <property type="entry name" value="PKS_KR"/>
    <property type="match status" value="1"/>
</dbReference>
<dbReference type="Pfam" id="PF13561">
    <property type="entry name" value="adh_short_C2"/>
    <property type="match status" value="1"/>
</dbReference>
<dbReference type="KEGG" id="bcai:K788_0004528"/>
<accession>A0A0P0RA46</accession>
<dbReference type="InterPro" id="IPR002347">
    <property type="entry name" value="SDR_fam"/>
</dbReference>
<gene>
    <name evidence="4" type="ORF">K788_0004528</name>
</gene>
<dbReference type="EMBL" id="CP012746">
    <property type="protein sequence ID" value="ALL65278.1"/>
    <property type="molecule type" value="Genomic_DNA"/>
</dbReference>
<dbReference type="GO" id="GO:0005737">
    <property type="term" value="C:cytoplasm"/>
    <property type="evidence" value="ECO:0007669"/>
    <property type="project" value="InterPro"/>
</dbReference>
<dbReference type="NCBIfam" id="NF009464">
    <property type="entry name" value="PRK12824.1"/>
    <property type="match status" value="1"/>
</dbReference>
<dbReference type="PANTHER" id="PTHR42879:SF2">
    <property type="entry name" value="3-OXOACYL-[ACYL-CARRIER-PROTEIN] REDUCTASE FABG"/>
    <property type="match status" value="1"/>
</dbReference>
<organism evidence="4 5">
    <name type="scientific">Paraburkholderia caribensis MBA4</name>
    <dbReference type="NCBI Taxonomy" id="1323664"/>
    <lineage>
        <taxon>Bacteria</taxon>
        <taxon>Pseudomonadati</taxon>
        <taxon>Pseudomonadota</taxon>
        <taxon>Betaproteobacteria</taxon>
        <taxon>Burkholderiales</taxon>
        <taxon>Burkholderiaceae</taxon>
        <taxon>Paraburkholderia</taxon>
    </lineage>
</organism>
<dbReference type="AlphaFoldDB" id="A0A0P0RA46"/>
<dbReference type="Gene3D" id="3.40.50.720">
    <property type="entry name" value="NAD(P)-binding Rossmann-like Domain"/>
    <property type="match status" value="1"/>
</dbReference>
<dbReference type="InterPro" id="IPR036291">
    <property type="entry name" value="NAD(P)-bd_dom_sf"/>
</dbReference>
<dbReference type="InterPro" id="IPR011283">
    <property type="entry name" value="Acetoacetyl-CoA_reductase"/>
</dbReference>
<dbReference type="EC" id="1.1.1.36" evidence="4"/>
<keyword evidence="2 4" id="KW-0560">Oxidoreductase</keyword>
<dbReference type="CDD" id="cd05333">
    <property type="entry name" value="BKR_SDR_c"/>
    <property type="match status" value="1"/>
</dbReference>
<dbReference type="InterPro" id="IPR050259">
    <property type="entry name" value="SDR"/>
</dbReference>
<dbReference type="Proteomes" id="UP000019146">
    <property type="component" value="Chromosome 1"/>
</dbReference>
<dbReference type="FunFam" id="3.40.50.720:FF:000173">
    <property type="entry name" value="3-oxoacyl-[acyl-carrier protein] reductase"/>
    <property type="match status" value="1"/>
</dbReference>
<dbReference type="PRINTS" id="PR00081">
    <property type="entry name" value="GDHRDH"/>
</dbReference>
<proteinExistence type="inferred from homology"/>
<dbReference type="InterPro" id="IPR020904">
    <property type="entry name" value="Sc_DH/Rdtase_CS"/>
</dbReference>
<dbReference type="GO" id="GO:0018454">
    <property type="term" value="F:acetoacetyl-CoA reductase activity"/>
    <property type="evidence" value="ECO:0007669"/>
    <property type="project" value="UniProtKB-EC"/>
</dbReference>
<evidence type="ECO:0000259" key="3">
    <source>
        <dbReference type="SMART" id="SM00822"/>
    </source>
</evidence>
<dbReference type="PRINTS" id="PR00080">
    <property type="entry name" value="SDRFAMILY"/>
</dbReference>
<evidence type="ECO:0000313" key="5">
    <source>
        <dbReference type="Proteomes" id="UP000019146"/>
    </source>
</evidence>
<dbReference type="NCBIfam" id="TIGR01829">
    <property type="entry name" value="AcAcCoA_reduct"/>
    <property type="match status" value="1"/>
</dbReference>
<dbReference type="RefSeq" id="WP_036005401.1">
    <property type="nucleotide sequence ID" value="NZ_CP012746.1"/>
</dbReference>
<evidence type="ECO:0000313" key="4">
    <source>
        <dbReference type="EMBL" id="ALL65278.1"/>
    </source>
</evidence>
<dbReference type="PANTHER" id="PTHR42879">
    <property type="entry name" value="3-OXOACYL-(ACYL-CARRIER-PROTEIN) REDUCTASE"/>
    <property type="match status" value="1"/>
</dbReference>
<sequence length="248" mass="26704">METGRVAFVTGGMGGLGAAISRALHDAGITVAMSYSTRNDHVATWLMKERDLGRNFHAYEADVTDYDSCERCAKRVLDELKKVDILINNAGITRDATFARMSKADWDVVLRTDLDGLFNMSRQFLPGMLERGYGRIVNIGSVNGSRGAFGQANYSAAKSGVHGFTKSLALEVAKRGITVNTVSPGYLATAMVQAVPHDIMETKILPQIPVGRLGRPEEVAALVAFLCSDEAAFMTGANLAINGGMHME</sequence>
<dbReference type="SUPFAM" id="SSF51735">
    <property type="entry name" value="NAD(P)-binding Rossmann-fold domains"/>
    <property type="match status" value="1"/>
</dbReference>
<dbReference type="GO" id="GO:0042619">
    <property type="term" value="P:poly-hydroxybutyrate biosynthetic process"/>
    <property type="evidence" value="ECO:0007669"/>
    <property type="project" value="InterPro"/>
</dbReference>
<dbReference type="PROSITE" id="PS00061">
    <property type="entry name" value="ADH_SHORT"/>
    <property type="match status" value="1"/>
</dbReference>
<dbReference type="GO" id="GO:0032787">
    <property type="term" value="P:monocarboxylic acid metabolic process"/>
    <property type="evidence" value="ECO:0007669"/>
    <property type="project" value="UniProtKB-ARBA"/>
</dbReference>
<protein>
    <submittedName>
        <fullName evidence="4">3-oxoacyl-[acyl-carrier-protein] reductase</fullName>
        <ecNumber evidence="4">1.1.1.36</ecNumber>
    </submittedName>
</protein>
<evidence type="ECO:0000256" key="2">
    <source>
        <dbReference type="ARBA" id="ARBA00023002"/>
    </source>
</evidence>
<dbReference type="GeneID" id="69969349"/>
<dbReference type="InterPro" id="IPR057326">
    <property type="entry name" value="KR_dom"/>
</dbReference>
<comment type="similarity">
    <text evidence="1">Belongs to the short-chain dehydrogenases/reductases (SDR) family.</text>
</comment>
<reference evidence="4 5" key="1">
    <citation type="journal article" date="2014" name="Genome Announc.">
        <title>Draft Genome Sequence of the Haloacid-Degrading Burkholderia caribensis Strain MBA4.</title>
        <authorList>
            <person name="Pan Y."/>
            <person name="Kong K.F."/>
            <person name="Tsang J.S."/>
        </authorList>
    </citation>
    <scope>NUCLEOTIDE SEQUENCE [LARGE SCALE GENOMIC DNA]</scope>
    <source>
        <strain evidence="4 5">MBA4</strain>
    </source>
</reference>
<name>A0A0P0RA46_9BURK</name>